<accession>A0A150SKY1</accession>
<sequence length="167" mass="18137">MSYANPKHPTLSFLYALYSNDTAEKQRIRNNPKPAYKEYSLSAKAANICNKVGLQPGAKPTAELADEICVLVRQELIRVPDRLMYDTRYVTHQSPMQGLLYAVYAGDGGSSSRKPFDGGVQIHFPGTEVAVAALASPGNGKELSHSQLNAILAVVKAELLGPVYSAW</sequence>
<proteinExistence type="predicted"/>
<gene>
    <name evidence="1" type="ORF">BE18_22020</name>
</gene>
<organism evidence="1 2">
    <name type="scientific">Sorangium cellulosum</name>
    <name type="common">Polyangium cellulosum</name>
    <dbReference type="NCBI Taxonomy" id="56"/>
    <lineage>
        <taxon>Bacteria</taxon>
        <taxon>Pseudomonadati</taxon>
        <taxon>Myxococcota</taxon>
        <taxon>Polyangia</taxon>
        <taxon>Polyangiales</taxon>
        <taxon>Polyangiaceae</taxon>
        <taxon>Sorangium</taxon>
    </lineage>
</organism>
<comment type="caution">
    <text evidence="1">The sequence shown here is derived from an EMBL/GenBank/DDBJ whole genome shotgun (WGS) entry which is preliminary data.</text>
</comment>
<dbReference type="Proteomes" id="UP000075515">
    <property type="component" value="Unassembled WGS sequence"/>
</dbReference>
<evidence type="ECO:0000313" key="2">
    <source>
        <dbReference type="Proteomes" id="UP000075515"/>
    </source>
</evidence>
<dbReference type="EMBL" id="JEMC01002305">
    <property type="protein sequence ID" value="KYF88848.1"/>
    <property type="molecule type" value="Genomic_DNA"/>
</dbReference>
<evidence type="ECO:0000313" key="1">
    <source>
        <dbReference type="EMBL" id="KYF88848.1"/>
    </source>
</evidence>
<dbReference type="AlphaFoldDB" id="A0A150SKY1"/>
<name>A0A150SKY1_SORCE</name>
<protein>
    <submittedName>
        <fullName evidence="1">Uncharacterized protein</fullName>
    </submittedName>
</protein>
<reference evidence="1 2" key="1">
    <citation type="submission" date="2014-02" db="EMBL/GenBank/DDBJ databases">
        <title>The small core and large imbalanced accessory genome model reveals a collaborative survival strategy of Sorangium cellulosum strains in nature.</title>
        <authorList>
            <person name="Han K."/>
            <person name="Peng R."/>
            <person name="Blom J."/>
            <person name="Li Y.-Z."/>
        </authorList>
    </citation>
    <scope>NUCLEOTIDE SEQUENCE [LARGE SCALE GENOMIC DNA]</scope>
    <source>
        <strain evidence="1 2">So0149</strain>
    </source>
</reference>